<protein>
    <submittedName>
        <fullName evidence="1">Uncharacterized protein</fullName>
    </submittedName>
</protein>
<name>A0ABS1JS90_9BURK</name>
<evidence type="ECO:0000313" key="2">
    <source>
        <dbReference type="Proteomes" id="UP000622707"/>
    </source>
</evidence>
<dbReference type="EMBL" id="JAEQND010000010">
    <property type="protein sequence ID" value="MBL0427103.1"/>
    <property type="molecule type" value="Genomic_DNA"/>
</dbReference>
<dbReference type="RefSeq" id="WP_201691691.1">
    <property type="nucleotide sequence ID" value="NZ_JAEQND010000010.1"/>
</dbReference>
<evidence type="ECO:0000313" key="1">
    <source>
        <dbReference type="EMBL" id="MBL0427103.1"/>
    </source>
</evidence>
<dbReference type="Proteomes" id="UP000622707">
    <property type="component" value="Unassembled WGS sequence"/>
</dbReference>
<reference evidence="1 2" key="1">
    <citation type="journal article" date="2017" name="Int. J. Syst. Evol. Microbiol.">
        <title>Ramlibacter alkalitolerans sp. nov., alkali-tolerant bacterium isolated from soil of ginseng.</title>
        <authorList>
            <person name="Lee D.H."/>
            <person name="Cha C.J."/>
        </authorList>
    </citation>
    <scope>NUCLEOTIDE SEQUENCE [LARGE SCALE GENOMIC DNA]</scope>
    <source>
        <strain evidence="1 2">KACC 19305</strain>
    </source>
</reference>
<organism evidence="1 2">
    <name type="scientific">Ramlibacter alkalitolerans</name>
    <dbReference type="NCBI Taxonomy" id="2039631"/>
    <lineage>
        <taxon>Bacteria</taxon>
        <taxon>Pseudomonadati</taxon>
        <taxon>Pseudomonadota</taxon>
        <taxon>Betaproteobacteria</taxon>
        <taxon>Burkholderiales</taxon>
        <taxon>Comamonadaceae</taxon>
        <taxon>Ramlibacter</taxon>
    </lineage>
</organism>
<accession>A0ABS1JS90</accession>
<gene>
    <name evidence="1" type="ORF">JI746_18450</name>
</gene>
<keyword evidence="2" id="KW-1185">Reference proteome</keyword>
<proteinExistence type="predicted"/>
<comment type="caution">
    <text evidence="1">The sequence shown here is derived from an EMBL/GenBank/DDBJ whole genome shotgun (WGS) entry which is preliminary data.</text>
</comment>
<sequence>MQLTQHDLIYDDYSWADLRRDDPKRTGRPDHVLFNRRDGREMVAFLACNFPDAEDAQRAEWAIRHHVPGRLHSRKEVRDWLKLNWAFIRNVCQAR</sequence>